<reference evidence="2 3" key="1">
    <citation type="submission" date="2019-11" db="EMBL/GenBank/DDBJ databases">
        <title>Comparative genomics of hydrocarbon-degrading Desulfosarcina strains.</title>
        <authorList>
            <person name="Watanabe M."/>
            <person name="Kojima H."/>
            <person name="Fukui M."/>
        </authorList>
    </citation>
    <scope>NUCLEOTIDE SEQUENCE [LARGE SCALE GENOMIC DNA]</scope>
    <source>
        <strain evidence="3">oXyS1</strain>
    </source>
</reference>
<dbReference type="AlphaFoldDB" id="A0A5K8A5G5"/>
<dbReference type="InterPro" id="IPR016024">
    <property type="entry name" value="ARM-type_fold"/>
</dbReference>
<dbReference type="InterPro" id="IPR012336">
    <property type="entry name" value="Thioredoxin-like_fold"/>
</dbReference>
<evidence type="ECO:0000313" key="2">
    <source>
        <dbReference type="EMBL" id="BBO87843.1"/>
    </source>
</evidence>
<dbReference type="Gene3D" id="3.40.30.80">
    <property type="match status" value="1"/>
</dbReference>
<gene>
    <name evidence="2" type="ORF">DSCOOX_10230</name>
</gene>
<keyword evidence="3" id="KW-1185">Reference proteome</keyword>
<dbReference type="InterPro" id="IPR036249">
    <property type="entry name" value="Thioredoxin-like_sf"/>
</dbReference>
<dbReference type="SUPFAM" id="SSF52833">
    <property type="entry name" value="Thioredoxin-like"/>
    <property type="match status" value="1"/>
</dbReference>
<evidence type="ECO:0000313" key="3">
    <source>
        <dbReference type="Proteomes" id="UP000422108"/>
    </source>
</evidence>
<dbReference type="PANTHER" id="PTHR37170">
    <property type="entry name" value="GLUTAREDOXIN-RELATED"/>
    <property type="match status" value="1"/>
</dbReference>
<name>A0A5K8A5G5_9BACT</name>
<accession>A0A5K8A5G5</accession>
<dbReference type="Proteomes" id="UP000422108">
    <property type="component" value="Chromosome"/>
</dbReference>
<proteinExistence type="predicted"/>
<feature type="domain" description="Thioredoxin-like fold" evidence="1">
    <location>
        <begin position="123"/>
        <end position="190"/>
    </location>
</feature>
<evidence type="ECO:0000259" key="1">
    <source>
        <dbReference type="Pfam" id="PF13192"/>
    </source>
</evidence>
<dbReference type="SUPFAM" id="SSF48371">
    <property type="entry name" value="ARM repeat"/>
    <property type="match status" value="1"/>
</dbReference>
<dbReference type="Pfam" id="PF13192">
    <property type="entry name" value="Thioredoxin_3"/>
    <property type="match status" value="1"/>
</dbReference>
<protein>
    <recommendedName>
        <fullName evidence="1">Thioredoxin-like fold domain-containing protein</fullName>
    </recommendedName>
</protein>
<dbReference type="EMBL" id="AP021879">
    <property type="protein sequence ID" value="BBO87843.1"/>
    <property type="molecule type" value="Genomic_DNA"/>
</dbReference>
<dbReference type="InterPro" id="IPR011989">
    <property type="entry name" value="ARM-like"/>
</dbReference>
<dbReference type="Gene3D" id="1.25.10.10">
    <property type="entry name" value="Leucine-rich Repeat Variant"/>
    <property type="match status" value="1"/>
</dbReference>
<dbReference type="PANTHER" id="PTHR37170:SF1">
    <property type="entry name" value="GLUTAREDOXIN-LIKE PROTEIN"/>
    <property type="match status" value="1"/>
</dbReference>
<sequence>MGEVMNSISDQQEVRIRQWAETVGETLTLRYTTSGHVQDQPFRSFVDQLAGIAGCIRPKKESDLPVERPTLFVGPHVAYQALPLDRELEPFLAVLANGAAFTDQIGPDVRAQLERLGVPALLKVYVTPHCPFCPATVTTLLGLAGLNENVWVTVIDGMLYPEAADQDRISSAPTVILDDQFRWTGSVDALELVTLMLDRDPAGLSADALRGMIEDADADGVARLMSDHNQIFPAFIELLIHPRWSVRLGAMVVIETLVEMAPALAGQVVEPLLAAFATIDDTVKGDVLHVLGEAGNRDALPFLSRVLEVETDEEICDAASEAIEKLT</sequence>
<organism evidence="2 3">
    <name type="scientific">Desulfosarcina ovata subsp. ovata</name>
    <dbReference type="NCBI Taxonomy" id="2752305"/>
    <lineage>
        <taxon>Bacteria</taxon>
        <taxon>Pseudomonadati</taxon>
        <taxon>Thermodesulfobacteriota</taxon>
        <taxon>Desulfobacteria</taxon>
        <taxon>Desulfobacterales</taxon>
        <taxon>Desulfosarcinaceae</taxon>
        <taxon>Desulfosarcina</taxon>
    </lineage>
</organism>